<name>A0AAG5D1Q9_ANOAO</name>
<accession>A0AAG5D1Q9</accession>
<protein>
    <submittedName>
        <fullName evidence="1">Uncharacterized protein</fullName>
    </submittedName>
</protein>
<dbReference type="AlphaFoldDB" id="A0AAG5D1Q9"/>
<reference evidence="1" key="1">
    <citation type="submission" date="2024-04" db="UniProtKB">
        <authorList>
            <consortium name="EnsemblMetazoa"/>
        </authorList>
    </citation>
    <scope>IDENTIFICATION</scope>
    <source>
        <strain evidence="1">EBRO</strain>
    </source>
</reference>
<keyword evidence="2" id="KW-1185">Reference proteome</keyword>
<sequence>DHFKRSSGSRIVTCNDCKYESKRHLLMKHPEHYELIKKVRSCSKS</sequence>
<organism evidence="1 2">
    <name type="scientific">Anopheles atroparvus</name>
    <name type="common">European mosquito</name>
    <dbReference type="NCBI Taxonomy" id="41427"/>
    <lineage>
        <taxon>Eukaryota</taxon>
        <taxon>Metazoa</taxon>
        <taxon>Ecdysozoa</taxon>
        <taxon>Arthropoda</taxon>
        <taxon>Hexapoda</taxon>
        <taxon>Insecta</taxon>
        <taxon>Pterygota</taxon>
        <taxon>Neoptera</taxon>
        <taxon>Endopterygota</taxon>
        <taxon>Diptera</taxon>
        <taxon>Nematocera</taxon>
        <taxon>Culicoidea</taxon>
        <taxon>Culicidae</taxon>
        <taxon>Anophelinae</taxon>
        <taxon>Anopheles</taxon>
    </lineage>
</organism>
<proteinExistence type="predicted"/>
<evidence type="ECO:0000313" key="1">
    <source>
        <dbReference type="EnsemblMetazoa" id="ENSAATROPP005101"/>
    </source>
</evidence>
<dbReference type="EnsemblMetazoa" id="ENSAATROPT005515">
    <property type="protein sequence ID" value="ENSAATROPP005101"/>
    <property type="gene ID" value="ENSAATROPG004434"/>
</dbReference>
<evidence type="ECO:0000313" key="2">
    <source>
        <dbReference type="Proteomes" id="UP000075880"/>
    </source>
</evidence>
<dbReference type="Proteomes" id="UP000075880">
    <property type="component" value="Unassembled WGS sequence"/>
</dbReference>